<dbReference type="EMBL" id="VJMJ01000180">
    <property type="protein sequence ID" value="KAF0728237.1"/>
    <property type="molecule type" value="Genomic_DNA"/>
</dbReference>
<feature type="domain" description="AB hydrolase-1" evidence="1">
    <location>
        <begin position="93"/>
        <end position="203"/>
    </location>
</feature>
<comment type="caution">
    <text evidence="2">The sequence shown here is derived from an EMBL/GenBank/DDBJ whole genome shotgun (WGS) entry which is preliminary data.</text>
</comment>
<reference evidence="2 3" key="1">
    <citation type="submission" date="2019-07" db="EMBL/GenBank/DDBJ databases">
        <title>Genomics analysis of Aphanomyces spp. identifies a new class of oomycete effector associated with host adaptation.</title>
        <authorList>
            <person name="Gaulin E."/>
        </authorList>
    </citation>
    <scope>NUCLEOTIDE SEQUENCE [LARGE SCALE GENOMIC DNA]</scope>
    <source>
        <strain evidence="2 3">ATCC 201684</strain>
    </source>
</reference>
<keyword evidence="3" id="KW-1185">Reference proteome</keyword>
<proteinExistence type="predicted"/>
<evidence type="ECO:0000259" key="1">
    <source>
        <dbReference type="Pfam" id="PF00561"/>
    </source>
</evidence>
<evidence type="ECO:0000313" key="2">
    <source>
        <dbReference type="EMBL" id="KAF0728237.1"/>
    </source>
</evidence>
<protein>
    <recommendedName>
        <fullName evidence="1">AB hydrolase-1 domain-containing protein</fullName>
    </recommendedName>
</protein>
<dbReference type="Proteomes" id="UP000481153">
    <property type="component" value="Unassembled WGS sequence"/>
</dbReference>
<sequence length="331" mass="38228">MLSRMLHAVEVESQWCILPSWIRAALVYRALHDRHLPAIARAYVYLAFQAHVHVHRHLSTHPYPPKKHVSHPKYFSLLLEAPYHPSMPPPRRIVLLHGWLMTHKDWKQTALKLHRKYGYSVLLIDFIGHGYSSYMPSYDHHLPALLVHQVRDAIVRANWANDPSVKITFAGISLGCAVSLRYAQLFPANVDKIIMLCGAGMATNRWYVVTPLIRPFNKAILDAMEWLQKQSPSLLYWLNNLHFVKNGLSHIHLTQFTPEHQVDQAKLTDVLDRFATAAVWPHVDFLHPLQLELFEKSPPTRVIKVPACEHGIFCLLVDFLELDKERSIWEG</sequence>
<dbReference type="GO" id="GO:0016020">
    <property type="term" value="C:membrane"/>
    <property type="evidence" value="ECO:0007669"/>
    <property type="project" value="TreeGrafter"/>
</dbReference>
<dbReference type="VEuPathDB" id="FungiDB:AeMF1_003487"/>
<dbReference type="PANTHER" id="PTHR43798">
    <property type="entry name" value="MONOACYLGLYCEROL LIPASE"/>
    <property type="match status" value="1"/>
</dbReference>
<dbReference type="AlphaFoldDB" id="A0A6G0WLM9"/>
<name>A0A6G0WLM9_9STRA</name>
<gene>
    <name evidence="2" type="ORF">Ae201684_013888</name>
</gene>
<evidence type="ECO:0000313" key="3">
    <source>
        <dbReference type="Proteomes" id="UP000481153"/>
    </source>
</evidence>
<dbReference type="Pfam" id="PF00561">
    <property type="entry name" value="Abhydrolase_1"/>
    <property type="match status" value="1"/>
</dbReference>
<dbReference type="InterPro" id="IPR029058">
    <property type="entry name" value="AB_hydrolase_fold"/>
</dbReference>
<dbReference type="Gene3D" id="3.40.50.1820">
    <property type="entry name" value="alpha/beta hydrolase"/>
    <property type="match status" value="1"/>
</dbReference>
<dbReference type="InterPro" id="IPR000073">
    <property type="entry name" value="AB_hydrolase_1"/>
</dbReference>
<accession>A0A6G0WLM9</accession>
<dbReference type="InterPro" id="IPR050266">
    <property type="entry name" value="AB_hydrolase_sf"/>
</dbReference>
<dbReference type="PANTHER" id="PTHR43798:SF33">
    <property type="entry name" value="HYDROLASE, PUTATIVE (AFU_ORTHOLOGUE AFUA_2G14860)-RELATED"/>
    <property type="match status" value="1"/>
</dbReference>
<organism evidence="2 3">
    <name type="scientific">Aphanomyces euteiches</name>
    <dbReference type="NCBI Taxonomy" id="100861"/>
    <lineage>
        <taxon>Eukaryota</taxon>
        <taxon>Sar</taxon>
        <taxon>Stramenopiles</taxon>
        <taxon>Oomycota</taxon>
        <taxon>Saprolegniomycetes</taxon>
        <taxon>Saprolegniales</taxon>
        <taxon>Verrucalvaceae</taxon>
        <taxon>Aphanomyces</taxon>
    </lineage>
</organism>
<dbReference type="SUPFAM" id="SSF53474">
    <property type="entry name" value="alpha/beta-Hydrolases"/>
    <property type="match status" value="1"/>
</dbReference>
<dbReference type="OrthoDB" id="408373at2759"/>
<dbReference type="PRINTS" id="PR00111">
    <property type="entry name" value="ABHYDROLASE"/>
</dbReference>